<evidence type="ECO:0008006" key="4">
    <source>
        <dbReference type="Google" id="ProtNLM"/>
    </source>
</evidence>
<feature type="region of interest" description="Disordered" evidence="1">
    <location>
        <begin position="1"/>
        <end position="79"/>
    </location>
</feature>
<dbReference type="EMBL" id="CP024915">
    <property type="protein sequence ID" value="AUZ86467.1"/>
    <property type="molecule type" value="Genomic_DNA"/>
</dbReference>
<protein>
    <recommendedName>
        <fullName evidence="4">DUF5302 domain-containing protein</fullName>
    </recommendedName>
</protein>
<dbReference type="AlphaFoldDB" id="A0A2L0UB85"/>
<organism evidence="2 3">
    <name type="scientific">Arthrobacter agilis</name>
    <dbReference type="NCBI Taxonomy" id="37921"/>
    <lineage>
        <taxon>Bacteria</taxon>
        <taxon>Bacillati</taxon>
        <taxon>Actinomycetota</taxon>
        <taxon>Actinomycetes</taxon>
        <taxon>Micrococcales</taxon>
        <taxon>Micrococcaceae</taxon>
        <taxon>Arthrobacter</taxon>
    </lineage>
</organism>
<sequence>MTSTPQNDRSRTDEAPAAGTGGTAGAKGSSGKLQDDPRARLALARKNHAANPTASSGAGHVKAAHESSKQGKKEKKVRW</sequence>
<evidence type="ECO:0000256" key="1">
    <source>
        <dbReference type="SAM" id="MobiDB-lite"/>
    </source>
</evidence>
<proteinExistence type="predicted"/>
<name>A0A2L0UB85_9MICC</name>
<reference evidence="2 3" key="1">
    <citation type="submission" date="2017-11" db="EMBL/GenBank/DDBJ databases">
        <title>Draft genome of Arthrobacter agilis strain UMCV2, a plant growth-promoting rhizobacterium and biocontrol capacity of phytopathogenic fungi.</title>
        <authorList>
            <person name="Martinez-Camara R."/>
            <person name="Santoyo G."/>
            <person name="Moreno-Hagelsieb G."/>
            <person name="Valencia-Cantero E."/>
        </authorList>
    </citation>
    <scope>NUCLEOTIDE SEQUENCE [LARGE SCALE GENOMIC DNA]</scope>
    <source>
        <strain evidence="2 3">UMCV2</strain>
    </source>
</reference>
<evidence type="ECO:0000313" key="3">
    <source>
        <dbReference type="Proteomes" id="UP000239187"/>
    </source>
</evidence>
<accession>A0A2L0UB85</accession>
<dbReference type="Proteomes" id="UP000239187">
    <property type="component" value="Chromosome"/>
</dbReference>
<dbReference type="RefSeq" id="WP_208740432.1">
    <property type="nucleotide sequence ID" value="NZ_CP024915.1"/>
</dbReference>
<evidence type="ECO:0000313" key="2">
    <source>
        <dbReference type="EMBL" id="AUZ86467.1"/>
    </source>
</evidence>
<gene>
    <name evidence="2" type="ORF">CVO76_01490</name>
</gene>